<keyword evidence="1" id="KW-1133">Transmembrane helix</keyword>
<sequence length="166" mass="19625">MNIDVNINKNDYWNYNKYLIKHMPRFTRSFILNMIMMPITMLIVMIMMKKSLVCTITVTIVIGAAADIFLIWIIKRQVDKTASKRDDILGNHKFELYNKGIKEISEVKNQMHTWKSIKDIKQDENNIYIFLGGLEANIIPKRAFETIDESKDFYDKCIKYYNGIKK</sequence>
<feature type="domain" description="YcxB-like C-terminal" evidence="2">
    <location>
        <begin position="96"/>
        <end position="154"/>
    </location>
</feature>
<keyword evidence="1" id="KW-0472">Membrane</keyword>
<accession>A0A0A0IDB5</accession>
<proteinExistence type="predicted"/>
<gene>
    <name evidence="3" type="ORF">Z955_11255</name>
</gene>
<dbReference type="EMBL" id="JDRY01000053">
    <property type="protein sequence ID" value="KGM98518.1"/>
    <property type="molecule type" value="Genomic_DNA"/>
</dbReference>
<organism evidence="3 4">
    <name type="scientific">Clostridium botulinum C/D str. DC5</name>
    <dbReference type="NCBI Taxonomy" id="1443128"/>
    <lineage>
        <taxon>Bacteria</taxon>
        <taxon>Bacillati</taxon>
        <taxon>Bacillota</taxon>
        <taxon>Clostridia</taxon>
        <taxon>Eubacteriales</taxon>
        <taxon>Clostridiaceae</taxon>
        <taxon>Clostridium</taxon>
    </lineage>
</organism>
<dbReference type="Pfam" id="PF14317">
    <property type="entry name" value="YcxB"/>
    <property type="match status" value="1"/>
</dbReference>
<evidence type="ECO:0000313" key="3">
    <source>
        <dbReference type="EMBL" id="KGM98518.1"/>
    </source>
</evidence>
<evidence type="ECO:0000256" key="1">
    <source>
        <dbReference type="SAM" id="Phobius"/>
    </source>
</evidence>
<feature type="transmembrane region" description="Helical" evidence="1">
    <location>
        <begin position="30"/>
        <end position="48"/>
    </location>
</feature>
<dbReference type="AlphaFoldDB" id="A0A0A0IDB5"/>
<protein>
    <recommendedName>
        <fullName evidence="2">YcxB-like C-terminal domain-containing protein</fullName>
    </recommendedName>
</protein>
<dbReference type="RefSeq" id="WP_039259755.1">
    <property type="nucleotide sequence ID" value="NZ_JDRY01000053.1"/>
</dbReference>
<dbReference type="Proteomes" id="UP000030014">
    <property type="component" value="Unassembled WGS sequence"/>
</dbReference>
<evidence type="ECO:0000259" key="2">
    <source>
        <dbReference type="Pfam" id="PF14317"/>
    </source>
</evidence>
<dbReference type="InterPro" id="IPR025588">
    <property type="entry name" value="YcxB-like_C"/>
</dbReference>
<name>A0A0A0IDB5_CLOBO</name>
<reference evidence="3 4" key="1">
    <citation type="submission" date="2014-01" db="EMBL/GenBank/DDBJ databases">
        <title>Plasmidome dynamics in the species complex Clostridium novyi sensu lato converts strains of independent lineages into distinctly different pathogens.</title>
        <authorList>
            <person name="Skarin H."/>
            <person name="Segerman B."/>
        </authorList>
    </citation>
    <scope>NUCLEOTIDE SEQUENCE [LARGE SCALE GENOMIC DNA]</scope>
    <source>
        <strain evidence="3 4">DC5</strain>
    </source>
</reference>
<comment type="caution">
    <text evidence="3">The sequence shown here is derived from an EMBL/GenBank/DDBJ whole genome shotgun (WGS) entry which is preliminary data.</text>
</comment>
<feature type="transmembrane region" description="Helical" evidence="1">
    <location>
        <begin position="54"/>
        <end position="74"/>
    </location>
</feature>
<evidence type="ECO:0000313" key="4">
    <source>
        <dbReference type="Proteomes" id="UP000030014"/>
    </source>
</evidence>
<keyword evidence="1" id="KW-0812">Transmembrane</keyword>